<dbReference type="EMBL" id="UINC01049233">
    <property type="protein sequence ID" value="SVB60756.1"/>
    <property type="molecule type" value="Genomic_DNA"/>
</dbReference>
<accession>A0A382FCE6</accession>
<gene>
    <name evidence="1" type="ORF">METZ01_LOCUS213610</name>
</gene>
<sequence>NNARHLYFVGKGRCPVFPSAPINSHSSGA</sequence>
<name>A0A382FCE6_9ZZZZ</name>
<evidence type="ECO:0000313" key="1">
    <source>
        <dbReference type="EMBL" id="SVB60756.1"/>
    </source>
</evidence>
<protein>
    <submittedName>
        <fullName evidence="1">Uncharacterized protein</fullName>
    </submittedName>
</protein>
<organism evidence="1">
    <name type="scientific">marine metagenome</name>
    <dbReference type="NCBI Taxonomy" id="408172"/>
    <lineage>
        <taxon>unclassified sequences</taxon>
        <taxon>metagenomes</taxon>
        <taxon>ecological metagenomes</taxon>
    </lineage>
</organism>
<dbReference type="AlphaFoldDB" id="A0A382FCE6"/>
<proteinExistence type="predicted"/>
<feature type="non-terminal residue" evidence="1">
    <location>
        <position position="1"/>
    </location>
</feature>
<reference evidence="1" key="1">
    <citation type="submission" date="2018-05" db="EMBL/GenBank/DDBJ databases">
        <authorList>
            <person name="Lanie J.A."/>
            <person name="Ng W.-L."/>
            <person name="Kazmierczak K.M."/>
            <person name="Andrzejewski T.M."/>
            <person name="Davidsen T.M."/>
            <person name="Wayne K.J."/>
            <person name="Tettelin H."/>
            <person name="Glass J.I."/>
            <person name="Rusch D."/>
            <person name="Podicherti R."/>
            <person name="Tsui H.-C.T."/>
            <person name="Winkler M.E."/>
        </authorList>
    </citation>
    <scope>NUCLEOTIDE SEQUENCE</scope>
</reference>